<gene>
    <name evidence="13" type="ORF">GUITHDRAFT_46656</name>
</gene>
<dbReference type="PANTHER" id="PTHR47959:SF21">
    <property type="entry name" value="DEAD-BOX HELICASE 56"/>
    <property type="match status" value="1"/>
</dbReference>
<dbReference type="PANTHER" id="PTHR47959">
    <property type="entry name" value="ATP-DEPENDENT RNA HELICASE RHLE-RELATED"/>
    <property type="match status" value="1"/>
</dbReference>
<evidence type="ECO:0000313" key="14">
    <source>
        <dbReference type="EnsemblProtists" id="EKX40607"/>
    </source>
</evidence>
<dbReference type="Pfam" id="PF00270">
    <property type="entry name" value="DEAD"/>
    <property type="match status" value="1"/>
</dbReference>
<dbReference type="RefSeq" id="XP_005827587.1">
    <property type="nucleotide sequence ID" value="XM_005827530.1"/>
</dbReference>
<protein>
    <recommendedName>
        <fullName evidence="2">RNA helicase</fullName>
        <ecNumber evidence="2">3.6.4.13</ecNumber>
    </recommendedName>
</protein>
<dbReference type="AlphaFoldDB" id="L1IWW5"/>
<name>L1IWW5_GUITC</name>
<feature type="region of interest" description="Disordered" evidence="10">
    <location>
        <begin position="300"/>
        <end position="322"/>
    </location>
</feature>
<keyword evidence="4" id="KW-0378">Hydrolase</keyword>
<keyword evidence="6" id="KW-0067">ATP-binding</keyword>
<dbReference type="SUPFAM" id="SSF52540">
    <property type="entry name" value="P-loop containing nucleoside triphosphate hydrolases"/>
    <property type="match status" value="2"/>
</dbReference>
<evidence type="ECO:0000256" key="6">
    <source>
        <dbReference type="ARBA" id="ARBA00022840"/>
    </source>
</evidence>
<dbReference type="OMA" id="NASEQCV"/>
<evidence type="ECO:0000313" key="13">
    <source>
        <dbReference type="EMBL" id="EKX40607.1"/>
    </source>
</evidence>
<dbReference type="Pfam" id="PF00271">
    <property type="entry name" value="Helicase_C"/>
    <property type="match status" value="1"/>
</dbReference>
<evidence type="ECO:0000256" key="1">
    <source>
        <dbReference type="ARBA" id="ARBA00004229"/>
    </source>
</evidence>
<dbReference type="eggNOG" id="KOG0346">
    <property type="taxonomic scope" value="Eukaryota"/>
</dbReference>
<dbReference type="InterPro" id="IPR011545">
    <property type="entry name" value="DEAD/DEAH_box_helicase_dom"/>
</dbReference>
<keyword evidence="5" id="KW-0347">Helicase</keyword>
<dbReference type="KEGG" id="gtt:GUITHDRAFT_46656"/>
<feature type="domain" description="Helicase C-terminal" evidence="12">
    <location>
        <begin position="233"/>
        <end position="408"/>
    </location>
</feature>
<keyword evidence="3" id="KW-0547">Nucleotide-binding</keyword>
<reference evidence="15" key="2">
    <citation type="submission" date="2012-11" db="EMBL/GenBank/DDBJ databases">
        <authorList>
            <person name="Kuo A."/>
            <person name="Curtis B.A."/>
            <person name="Tanifuji G."/>
            <person name="Burki F."/>
            <person name="Gruber A."/>
            <person name="Irimia M."/>
            <person name="Maruyama S."/>
            <person name="Arias M.C."/>
            <person name="Ball S.G."/>
            <person name="Gile G.H."/>
            <person name="Hirakawa Y."/>
            <person name="Hopkins J.F."/>
            <person name="Rensing S.A."/>
            <person name="Schmutz J."/>
            <person name="Symeonidi A."/>
            <person name="Elias M."/>
            <person name="Eveleigh R.J."/>
            <person name="Herman E.K."/>
            <person name="Klute M.J."/>
            <person name="Nakayama T."/>
            <person name="Obornik M."/>
            <person name="Reyes-Prieto A."/>
            <person name="Armbrust E.V."/>
            <person name="Aves S.J."/>
            <person name="Beiko R.G."/>
            <person name="Coutinho P."/>
            <person name="Dacks J.B."/>
            <person name="Durnford D.G."/>
            <person name="Fast N.M."/>
            <person name="Green B.R."/>
            <person name="Grisdale C."/>
            <person name="Hempe F."/>
            <person name="Henrissat B."/>
            <person name="Hoppner M.P."/>
            <person name="Ishida K.-I."/>
            <person name="Kim E."/>
            <person name="Koreny L."/>
            <person name="Kroth P.G."/>
            <person name="Liu Y."/>
            <person name="Malik S.-B."/>
            <person name="Maier U.G."/>
            <person name="McRose D."/>
            <person name="Mock T."/>
            <person name="Neilson J.A."/>
            <person name="Onodera N.T."/>
            <person name="Poole A.M."/>
            <person name="Pritham E.J."/>
            <person name="Richards T.A."/>
            <person name="Rocap G."/>
            <person name="Roy S.W."/>
            <person name="Sarai C."/>
            <person name="Schaack S."/>
            <person name="Shirato S."/>
            <person name="Slamovits C.H."/>
            <person name="Spencer D.F."/>
            <person name="Suzuki S."/>
            <person name="Worden A.Z."/>
            <person name="Zauner S."/>
            <person name="Barry K."/>
            <person name="Bell C."/>
            <person name="Bharti A.K."/>
            <person name="Crow J.A."/>
            <person name="Grimwood J."/>
            <person name="Kramer R."/>
            <person name="Lindquist E."/>
            <person name="Lucas S."/>
            <person name="Salamov A."/>
            <person name="McFadden G.I."/>
            <person name="Lane C.E."/>
            <person name="Keeling P.J."/>
            <person name="Gray M.W."/>
            <person name="Grigoriev I.V."/>
            <person name="Archibald J.M."/>
        </authorList>
    </citation>
    <scope>NUCLEOTIDE SEQUENCE</scope>
    <source>
        <strain evidence="15">CCMP2712</strain>
    </source>
</reference>
<dbReference type="GO" id="GO:0005524">
    <property type="term" value="F:ATP binding"/>
    <property type="evidence" value="ECO:0007669"/>
    <property type="project" value="UniProtKB-KW"/>
</dbReference>
<dbReference type="EC" id="3.6.4.13" evidence="2"/>
<dbReference type="EMBL" id="JH993030">
    <property type="protein sequence ID" value="EKX40607.1"/>
    <property type="molecule type" value="Genomic_DNA"/>
</dbReference>
<keyword evidence="7" id="KW-0694">RNA-binding</keyword>
<dbReference type="InterPro" id="IPR014001">
    <property type="entry name" value="Helicase_ATP-bd"/>
</dbReference>
<dbReference type="PaxDb" id="55529-EKX40607"/>
<evidence type="ECO:0000313" key="15">
    <source>
        <dbReference type="Proteomes" id="UP000011087"/>
    </source>
</evidence>
<accession>L1IWW5</accession>
<dbReference type="GO" id="GO:0016787">
    <property type="term" value="F:hydrolase activity"/>
    <property type="evidence" value="ECO:0007669"/>
    <property type="project" value="UniProtKB-KW"/>
</dbReference>
<proteinExistence type="inferred from homology"/>
<evidence type="ECO:0000256" key="9">
    <source>
        <dbReference type="ARBA" id="ARBA00047984"/>
    </source>
</evidence>
<dbReference type="HOGENOM" id="CLU_003041_17_1_1"/>
<dbReference type="OrthoDB" id="1191041at2759"/>
<dbReference type="SMART" id="SM00487">
    <property type="entry name" value="DEXDc"/>
    <property type="match status" value="1"/>
</dbReference>
<evidence type="ECO:0000256" key="8">
    <source>
        <dbReference type="ARBA" id="ARBA00038041"/>
    </source>
</evidence>
<feature type="compositionally biased region" description="Acidic residues" evidence="10">
    <location>
        <begin position="300"/>
        <end position="317"/>
    </location>
</feature>
<dbReference type="InterPro" id="IPR027417">
    <property type="entry name" value="P-loop_NTPase"/>
</dbReference>
<dbReference type="GO" id="GO:0005829">
    <property type="term" value="C:cytosol"/>
    <property type="evidence" value="ECO:0007669"/>
    <property type="project" value="TreeGrafter"/>
</dbReference>
<dbReference type="InterPro" id="IPR050079">
    <property type="entry name" value="DEAD_box_RNA_helicase"/>
</dbReference>
<reference evidence="13 15" key="1">
    <citation type="journal article" date="2012" name="Nature">
        <title>Algal genomes reveal evolutionary mosaicism and the fate of nucleomorphs.</title>
        <authorList>
            <consortium name="DOE Joint Genome Institute"/>
            <person name="Curtis B.A."/>
            <person name="Tanifuji G."/>
            <person name="Burki F."/>
            <person name="Gruber A."/>
            <person name="Irimia M."/>
            <person name="Maruyama S."/>
            <person name="Arias M.C."/>
            <person name="Ball S.G."/>
            <person name="Gile G.H."/>
            <person name="Hirakawa Y."/>
            <person name="Hopkins J.F."/>
            <person name="Kuo A."/>
            <person name="Rensing S.A."/>
            <person name="Schmutz J."/>
            <person name="Symeonidi A."/>
            <person name="Elias M."/>
            <person name="Eveleigh R.J."/>
            <person name="Herman E.K."/>
            <person name="Klute M.J."/>
            <person name="Nakayama T."/>
            <person name="Obornik M."/>
            <person name="Reyes-Prieto A."/>
            <person name="Armbrust E.V."/>
            <person name="Aves S.J."/>
            <person name="Beiko R.G."/>
            <person name="Coutinho P."/>
            <person name="Dacks J.B."/>
            <person name="Durnford D.G."/>
            <person name="Fast N.M."/>
            <person name="Green B.R."/>
            <person name="Grisdale C.J."/>
            <person name="Hempel F."/>
            <person name="Henrissat B."/>
            <person name="Hoppner M.P."/>
            <person name="Ishida K."/>
            <person name="Kim E."/>
            <person name="Koreny L."/>
            <person name="Kroth P.G."/>
            <person name="Liu Y."/>
            <person name="Malik S.B."/>
            <person name="Maier U.G."/>
            <person name="McRose D."/>
            <person name="Mock T."/>
            <person name="Neilson J.A."/>
            <person name="Onodera N.T."/>
            <person name="Poole A.M."/>
            <person name="Pritham E.J."/>
            <person name="Richards T.A."/>
            <person name="Rocap G."/>
            <person name="Roy S.W."/>
            <person name="Sarai C."/>
            <person name="Schaack S."/>
            <person name="Shirato S."/>
            <person name="Slamovits C.H."/>
            <person name="Spencer D.F."/>
            <person name="Suzuki S."/>
            <person name="Worden A.Z."/>
            <person name="Zauner S."/>
            <person name="Barry K."/>
            <person name="Bell C."/>
            <person name="Bharti A.K."/>
            <person name="Crow J.A."/>
            <person name="Grimwood J."/>
            <person name="Kramer R."/>
            <person name="Lindquist E."/>
            <person name="Lucas S."/>
            <person name="Salamov A."/>
            <person name="McFadden G.I."/>
            <person name="Lane C.E."/>
            <person name="Keeling P.J."/>
            <person name="Gray M.W."/>
            <person name="Grigoriev I.V."/>
            <person name="Archibald J.M."/>
        </authorList>
    </citation>
    <scope>NUCLEOTIDE SEQUENCE</scope>
    <source>
        <strain evidence="13 15">CCMP2712</strain>
    </source>
</reference>
<organism evidence="13">
    <name type="scientific">Guillardia theta (strain CCMP2712)</name>
    <name type="common">Cryptophyte</name>
    <dbReference type="NCBI Taxonomy" id="905079"/>
    <lineage>
        <taxon>Eukaryota</taxon>
        <taxon>Cryptophyceae</taxon>
        <taxon>Pyrenomonadales</taxon>
        <taxon>Geminigeraceae</taxon>
        <taxon>Guillardia</taxon>
    </lineage>
</organism>
<evidence type="ECO:0000259" key="12">
    <source>
        <dbReference type="PROSITE" id="PS51194"/>
    </source>
</evidence>
<dbReference type="GeneID" id="17297190"/>
<feature type="non-terminal residue" evidence="13">
    <location>
        <position position="525"/>
    </location>
</feature>
<evidence type="ECO:0000256" key="4">
    <source>
        <dbReference type="ARBA" id="ARBA00022801"/>
    </source>
</evidence>
<dbReference type="CDD" id="cd18787">
    <property type="entry name" value="SF2_C_DEAD"/>
    <property type="match status" value="1"/>
</dbReference>
<evidence type="ECO:0000256" key="5">
    <source>
        <dbReference type="ARBA" id="ARBA00022806"/>
    </source>
</evidence>
<feature type="region of interest" description="Disordered" evidence="10">
    <location>
        <begin position="488"/>
        <end position="525"/>
    </location>
</feature>
<keyword evidence="15" id="KW-1185">Reference proteome</keyword>
<dbReference type="CDD" id="cd17961">
    <property type="entry name" value="DEADc_DDX56"/>
    <property type="match status" value="1"/>
</dbReference>
<evidence type="ECO:0000256" key="3">
    <source>
        <dbReference type="ARBA" id="ARBA00022741"/>
    </source>
</evidence>
<dbReference type="GO" id="GO:0003723">
    <property type="term" value="F:RNA binding"/>
    <property type="evidence" value="ECO:0007669"/>
    <property type="project" value="UniProtKB-KW"/>
</dbReference>
<dbReference type="STRING" id="905079.L1IWW5"/>
<feature type="domain" description="Helicase ATP-binding" evidence="11">
    <location>
        <begin position="25"/>
        <end position="207"/>
    </location>
</feature>
<evidence type="ECO:0000256" key="10">
    <source>
        <dbReference type="SAM" id="MobiDB-lite"/>
    </source>
</evidence>
<dbReference type="GO" id="GO:0003724">
    <property type="term" value="F:RNA helicase activity"/>
    <property type="evidence" value="ECO:0007669"/>
    <property type="project" value="UniProtKB-EC"/>
</dbReference>
<dbReference type="EnsemblProtists" id="EKX40607">
    <property type="protein sequence ID" value="EKX40607"/>
    <property type="gene ID" value="GUITHDRAFT_46656"/>
</dbReference>
<dbReference type="Gene3D" id="3.40.50.300">
    <property type="entry name" value="P-loop containing nucleotide triphosphate hydrolases"/>
    <property type="match status" value="2"/>
</dbReference>
<dbReference type="SMART" id="SM00490">
    <property type="entry name" value="HELICc"/>
    <property type="match status" value="1"/>
</dbReference>
<comment type="similarity">
    <text evidence="8">Belongs to the DEAD box helicase family. DDX56/DBP9 subfamily.</text>
</comment>
<dbReference type="Proteomes" id="UP000011087">
    <property type="component" value="Unassembled WGS sequence"/>
</dbReference>
<comment type="catalytic activity">
    <reaction evidence="9">
        <text>ATP + H2O = ADP + phosphate + H(+)</text>
        <dbReference type="Rhea" id="RHEA:13065"/>
        <dbReference type="ChEBI" id="CHEBI:15377"/>
        <dbReference type="ChEBI" id="CHEBI:15378"/>
        <dbReference type="ChEBI" id="CHEBI:30616"/>
        <dbReference type="ChEBI" id="CHEBI:43474"/>
        <dbReference type="ChEBI" id="CHEBI:456216"/>
        <dbReference type="EC" id="3.6.4.13"/>
    </reaction>
</comment>
<dbReference type="GO" id="GO:0009507">
    <property type="term" value="C:chloroplast"/>
    <property type="evidence" value="ECO:0007669"/>
    <property type="project" value="UniProtKB-SubCell"/>
</dbReference>
<evidence type="ECO:0000256" key="7">
    <source>
        <dbReference type="ARBA" id="ARBA00022884"/>
    </source>
</evidence>
<sequence length="525" mass="59215">LDDRLKKAIAHMGWQQPTLIQTQAIPLALQGKDILAKAKTGSGKTGAYALPILQKILQSEGYNKNTRIERSGPVAVVLVPTRELVEQVRQVFSELCFFVPSVTLAAITADQSLAAQKSILLTKPHVLIATPSRLDQHVKLDNVLLRESTEMIVLDEADLLLSFGFEDEIKSIAGSLPNICQCMLMSATLSEDTEKLQALVMNNPVTLKAEDNESAQGRLAQFSLRCSQRDKFLISYVLLKLGILQGKVLFFVNDVDRCYELKLFLEQFSIRAAVLNSELPQNSRMSIIQGFNRGFYNYEEEEEEASEDDESEEEEVEEKTGKRDLDDYGVMRGVDFKLVDAVVNFELPRTLRAYTHRVGRTARAGQNGTALSLVSPEEVGRLEGLAGKQAERGMQVIEPLPFNLQQVEGFRYRAEDSLRRVTKLAIKRARLREIESELLNSKTLKEHFQHNPQDLRALRHDRTLAPNRQMAHLAKVPDYLLPPSLRTQVMQSKREAKRRARDSLPVNSKKRKKEGADPLKTFQPP</sequence>
<dbReference type="PROSITE" id="PS51192">
    <property type="entry name" value="HELICASE_ATP_BIND_1"/>
    <property type="match status" value="1"/>
</dbReference>
<evidence type="ECO:0000259" key="11">
    <source>
        <dbReference type="PROSITE" id="PS51192"/>
    </source>
</evidence>
<comment type="subcellular location">
    <subcellularLocation>
        <location evidence="1">Plastid</location>
        <location evidence="1">Chloroplast</location>
    </subcellularLocation>
</comment>
<feature type="non-terminal residue" evidence="13">
    <location>
        <position position="1"/>
    </location>
</feature>
<dbReference type="InterPro" id="IPR001650">
    <property type="entry name" value="Helicase_C-like"/>
</dbReference>
<dbReference type="PROSITE" id="PS51194">
    <property type="entry name" value="HELICASE_CTER"/>
    <property type="match status" value="1"/>
</dbReference>
<reference evidence="14" key="3">
    <citation type="submission" date="2015-06" db="UniProtKB">
        <authorList>
            <consortium name="EnsemblProtists"/>
        </authorList>
    </citation>
    <scope>IDENTIFICATION</scope>
</reference>
<evidence type="ECO:0000256" key="2">
    <source>
        <dbReference type="ARBA" id="ARBA00012552"/>
    </source>
</evidence>